<name>A0A9P9ECJ3_9PLEO</name>
<sequence>MDKAAATSYLAQFIGKQLRIHTTDARIFGGQMKCTDKDLNIILALTYEYRAPPSSVIKETVESSGKSSANVTWSSRYVGLVVVPGKYVTKIEFEESRMVKSSVVV</sequence>
<reference evidence="2" key="1">
    <citation type="journal article" date="2021" name="Nat. Commun.">
        <title>Genetic determinants of endophytism in the Arabidopsis root mycobiome.</title>
        <authorList>
            <person name="Mesny F."/>
            <person name="Miyauchi S."/>
            <person name="Thiergart T."/>
            <person name="Pickel B."/>
            <person name="Atanasova L."/>
            <person name="Karlsson M."/>
            <person name="Huettel B."/>
            <person name="Barry K.W."/>
            <person name="Haridas S."/>
            <person name="Chen C."/>
            <person name="Bauer D."/>
            <person name="Andreopoulos W."/>
            <person name="Pangilinan J."/>
            <person name="LaButti K."/>
            <person name="Riley R."/>
            <person name="Lipzen A."/>
            <person name="Clum A."/>
            <person name="Drula E."/>
            <person name="Henrissat B."/>
            <person name="Kohler A."/>
            <person name="Grigoriev I.V."/>
            <person name="Martin F.M."/>
            <person name="Hacquard S."/>
        </authorList>
    </citation>
    <scope>NUCLEOTIDE SEQUENCE</scope>
    <source>
        <strain evidence="2">MPI-CAGE-CH-0243</strain>
    </source>
</reference>
<dbReference type="Proteomes" id="UP000700596">
    <property type="component" value="Unassembled WGS sequence"/>
</dbReference>
<dbReference type="PANTHER" id="PTHR10701:SF5">
    <property type="entry name" value="N-ALPHA-ACETYLTRANSFERASE 38, NATC AUXILIARY SUBUNIT"/>
    <property type="match status" value="1"/>
</dbReference>
<dbReference type="PANTHER" id="PTHR10701">
    <property type="entry name" value="SMALL NUCLEAR RIBONUCLEOPROTEIN-ASSOCIATED PROTEIN B AND N"/>
    <property type="match status" value="1"/>
</dbReference>
<dbReference type="Pfam" id="PF01423">
    <property type="entry name" value="LSM"/>
    <property type="match status" value="1"/>
</dbReference>
<keyword evidence="3" id="KW-1185">Reference proteome</keyword>
<dbReference type="GO" id="GO:0031417">
    <property type="term" value="C:NatC complex"/>
    <property type="evidence" value="ECO:0007669"/>
    <property type="project" value="InterPro"/>
</dbReference>
<dbReference type="OrthoDB" id="368909at2759"/>
<organism evidence="2 3">
    <name type="scientific">Dendryphion nanum</name>
    <dbReference type="NCBI Taxonomy" id="256645"/>
    <lineage>
        <taxon>Eukaryota</taxon>
        <taxon>Fungi</taxon>
        <taxon>Dikarya</taxon>
        <taxon>Ascomycota</taxon>
        <taxon>Pezizomycotina</taxon>
        <taxon>Dothideomycetes</taxon>
        <taxon>Pleosporomycetidae</taxon>
        <taxon>Pleosporales</taxon>
        <taxon>Torulaceae</taxon>
        <taxon>Dendryphion</taxon>
    </lineage>
</organism>
<protein>
    <recommendedName>
        <fullName evidence="1">Sm domain-containing protein</fullName>
    </recommendedName>
</protein>
<dbReference type="InterPro" id="IPR034110">
    <property type="entry name" value="LSMD1_Sm"/>
</dbReference>
<feature type="domain" description="Sm" evidence="1">
    <location>
        <begin position="8"/>
        <end position="93"/>
    </location>
</feature>
<dbReference type="InterPro" id="IPR010920">
    <property type="entry name" value="LSM_dom_sf"/>
</dbReference>
<comment type="caution">
    <text evidence="2">The sequence shown here is derived from an EMBL/GenBank/DDBJ whole genome shotgun (WGS) entry which is preliminary data.</text>
</comment>
<dbReference type="AlphaFoldDB" id="A0A9P9ECJ3"/>
<dbReference type="Gene3D" id="2.30.30.100">
    <property type="match status" value="1"/>
</dbReference>
<dbReference type="SMART" id="SM00651">
    <property type="entry name" value="Sm"/>
    <property type="match status" value="1"/>
</dbReference>
<dbReference type="InterPro" id="IPR050914">
    <property type="entry name" value="snRNP_SmB/NAA38-like"/>
</dbReference>
<evidence type="ECO:0000313" key="3">
    <source>
        <dbReference type="Proteomes" id="UP000700596"/>
    </source>
</evidence>
<evidence type="ECO:0000259" key="1">
    <source>
        <dbReference type="SMART" id="SM00651"/>
    </source>
</evidence>
<proteinExistence type="predicted"/>
<accession>A0A9P9ECJ3</accession>
<evidence type="ECO:0000313" key="2">
    <source>
        <dbReference type="EMBL" id="KAH7134963.1"/>
    </source>
</evidence>
<dbReference type="CDD" id="cd06168">
    <property type="entry name" value="LSMD1"/>
    <property type="match status" value="1"/>
</dbReference>
<dbReference type="InterPro" id="IPR001163">
    <property type="entry name" value="Sm_dom_euk/arc"/>
</dbReference>
<gene>
    <name evidence="2" type="ORF">B0J11DRAFT_517250</name>
</gene>
<dbReference type="EMBL" id="JAGMWT010000002">
    <property type="protein sequence ID" value="KAH7134963.1"/>
    <property type="molecule type" value="Genomic_DNA"/>
</dbReference>
<dbReference type="SUPFAM" id="SSF50182">
    <property type="entry name" value="Sm-like ribonucleoproteins"/>
    <property type="match status" value="1"/>
</dbReference>